<feature type="domain" description="Alpha-D-phosphohexomutase alpha/beta/alpha" evidence="13">
    <location>
        <begin position="194"/>
        <end position="300"/>
    </location>
</feature>
<evidence type="ECO:0000259" key="12">
    <source>
        <dbReference type="Pfam" id="PF02878"/>
    </source>
</evidence>
<dbReference type="SUPFAM" id="SSF53738">
    <property type="entry name" value="Phosphoglucomutase, first 3 domains"/>
    <property type="match status" value="3"/>
</dbReference>
<comment type="cofactor">
    <cofactor evidence="2">
        <name>Mg(2+)</name>
        <dbReference type="ChEBI" id="CHEBI:18420"/>
    </cofactor>
</comment>
<dbReference type="EC" id="5.4.2.2" evidence="5"/>
<dbReference type="EMBL" id="OV651821">
    <property type="protein sequence ID" value="CAH1115309.1"/>
    <property type="molecule type" value="Genomic_DNA"/>
</dbReference>
<keyword evidence="9 11" id="KW-0460">Magnesium</keyword>
<evidence type="ECO:0000259" key="14">
    <source>
        <dbReference type="Pfam" id="PF02880"/>
    </source>
</evidence>
<dbReference type="NCBIfam" id="NF005737">
    <property type="entry name" value="PRK07564.1-1"/>
    <property type="match status" value="1"/>
</dbReference>
<dbReference type="GO" id="GO:0005975">
    <property type="term" value="P:carbohydrate metabolic process"/>
    <property type="evidence" value="ECO:0007669"/>
    <property type="project" value="InterPro"/>
</dbReference>
<evidence type="ECO:0000256" key="11">
    <source>
        <dbReference type="RuleBase" id="RU004326"/>
    </source>
</evidence>
<dbReference type="AlphaFoldDB" id="A0A9P0GIZ6"/>
<evidence type="ECO:0000256" key="2">
    <source>
        <dbReference type="ARBA" id="ARBA00001946"/>
    </source>
</evidence>
<dbReference type="Gene3D" id="3.40.120.10">
    <property type="entry name" value="Alpha-D-Glucose-1,6-Bisphosphate, subunit A, domain 3"/>
    <property type="match status" value="3"/>
</dbReference>
<dbReference type="CDD" id="cd03085">
    <property type="entry name" value="PGM1"/>
    <property type="match status" value="1"/>
</dbReference>
<dbReference type="PROSITE" id="PS00710">
    <property type="entry name" value="PGM_PMM"/>
    <property type="match status" value="1"/>
</dbReference>
<organism evidence="15 16">
    <name type="scientific">Psylliodes chrysocephalus</name>
    <dbReference type="NCBI Taxonomy" id="3402493"/>
    <lineage>
        <taxon>Eukaryota</taxon>
        <taxon>Metazoa</taxon>
        <taxon>Ecdysozoa</taxon>
        <taxon>Arthropoda</taxon>
        <taxon>Hexapoda</taxon>
        <taxon>Insecta</taxon>
        <taxon>Pterygota</taxon>
        <taxon>Neoptera</taxon>
        <taxon>Endopterygota</taxon>
        <taxon>Coleoptera</taxon>
        <taxon>Polyphaga</taxon>
        <taxon>Cucujiformia</taxon>
        <taxon>Chrysomeloidea</taxon>
        <taxon>Chrysomelidae</taxon>
        <taxon>Galerucinae</taxon>
        <taxon>Alticini</taxon>
        <taxon>Psylliodes</taxon>
    </lineage>
</organism>
<accession>A0A9P0GIZ6</accession>
<comment type="subcellular location">
    <subcellularLocation>
        <location evidence="3">Cytoplasm</location>
    </subcellularLocation>
</comment>
<evidence type="ECO:0000256" key="1">
    <source>
        <dbReference type="ARBA" id="ARBA00000443"/>
    </source>
</evidence>
<feature type="domain" description="Alpha-D-phosphohexomutase alpha/beta/alpha" evidence="14">
    <location>
        <begin position="313"/>
        <end position="423"/>
    </location>
</feature>
<evidence type="ECO:0000256" key="3">
    <source>
        <dbReference type="ARBA" id="ARBA00004496"/>
    </source>
</evidence>
<keyword evidence="6" id="KW-0963">Cytoplasm</keyword>
<gene>
    <name evidence="15" type="ORF">PSYICH_LOCUS15297</name>
</gene>
<evidence type="ECO:0000313" key="16">
    <source>
        <dbReference type="Proteomes" id="UP001153636"/>
    </source>
</evidence>
<evidence type="ECO:0000256" key="9">
    <source>
        <dbReference type="ARBA" id="ARBA00022842"/>
    </source>
</evidence>
<proteinExistence type="inferred from homology"/>
<keyword evidence="10" id="KW-0413">Isomerase</keyword>
<dbReference type="InterPro" id="IPR005846">
    <property type="entry name" value="A-D-PHexomutase_a/b/a-III"/>
</dbReference>
<dbReference type="Pfam" id="PF02879">
    <property type="entry name" value="PGM_PMM_II"/>
    <property type="match status" value="1"/>
</dbReference>
<evidence type="ECO:0000256" key="7">
    <source>
        <dbReference type="ARBA" id="ARBA00022553"/>
    </source>
</evidence>
<dbReference type="FunFam" id="3.40.120.10:FF:000004">
    <property type="entry name" value="Phosphoglucomutase 5"/>
    <property type="match status" value="1"/>
</dbReference>
<keyword evidence="7" id="KW-0597">Phosphoprotein</keyword>
<dbReference type="FunFam" id="3.40.120.10:FF:000007">
    <property type="entry name" value="Phosphoglucomutase 5"/>
    <property type="match status" value="1"/>
</dbReference>
<dbReference type="GO" id="GO:0000287">
    <property type="term" value="F:magnesium ion binding"/>
    <property type="evidence" value="ECO:0007669"/>
    <property type="project" value="InterPro"/>
</dbReference>
<dbReference type="InterPro" id="IPR005845">
    <property type="entry name" value="A-D-PHexomutase_a/b/a-II"/>
</dbReference>
<dbReference type="FunFam" id="3.30.310.50:FF:000002">
    <property type="entry name" value="Phosphoglucomutase 5"/>
    <property type="match status" value="1"/>
</dbReference>
<protein>
    <recommendedName>
        <fullName evidence="5">phosphoglucomutase (alpha-D-glucose-1,6-bisphosphate-dependent)</fullName>
        <ecNumber evidence="5">5.4.2.2</ecNumber>
    </recommendedName>
</protein>
<dbReference type="PRINTS" id="PR00509">
    <property type="entry name" value="PGMPMM"/>
</dbReference>
<dbReference type="InterPro" id="IPR045244">
    <property type="entry name" value="PGM"/>
</dbReference>
<evidence type="ECO:0000256" key="4">
    <source>
        <dbReference type="ARBA" id="ARBA00010231"/>
    </source>
</evidence>
<dbReference type="InterPro" id="IPR016055">
    <property type="entry name" value="A-D-PHexomutase_a/b/a-I/II/III"/>
</dbReference>
<evidence type="ECO:0000256" key="8">
    <source>
        <dbReference type="ARBA" id="ARBA00022723"/>
    </source>
</evidence>
<evidence type="ECO:0000259" key="13">
    <source>
        <dbReference type="Pfam" id="PF02879"/>
    </source>
</evidence>
<dbReference type="SUPFAM" id="SSF55957">
    <property type="entry name" value="Phosphoglucomutase, C-terminal domain"/>
    <property type="match status" value="1"/>
</dbReference>
<dbReference type="InterPro" id="IPR016066">
    <property type="entry name" value="A-D-PHexomutase_CS"/>
</dbReference>
<reference evidence="15" key="1">
    <citation type="submission" date="2022-01" db="EMBL/GenBank/DDBJ databases">
        <authorList>
            <person name="King R."/>
        </authorList>
    </citation>
    <scope>NUCLEOTIDE SEQUENCE</scope>
</reference>
<dbReference type="PANTHER" id="PTHR22573:SF2">
    <property type="entry name" value="PHOSPHOGLUCOMUTASE"/>
    <property type="match status" value="1"/>
</dbReference>
<comment type="catalytic activity">
    <reaction evidence="1">
        <text>alpha-D-glucose 1-phosphate = alpha-D-glucose 6-phosphate</text>
        <dbReference type="Rhea" id="RHEA:23536"/>
        <dbReference type="ChEBI" id="CHEBI:58225"/>
        <dbReference type="ChEBI" id="CHEBI:58601"/>
        <dbReference type="EC" id="5.4.2.2"/>
    </reaction>
</comment>
<dbReference type="OrthoDB" id="2291at2759"/>
<evidence type="ECO:0000256" key="6">
    <source>
        <dbReference type="ARBA" id="ARBA00022490"/>
    </source>
</evidence>
<dbReference type="Gene3D" id="3.30.310.50">
    <property type="entry name" value="Alpha-D-phosphohexomutase, C-terminal domain"/>
    <property type="match status" value="1"/>
</dbReference>
<dbReference type="Proteomes" id="UP001153636">
    <property type="component" value="Chromosome 9"/>
</dbReference>
<comment type="similarity">
    <text evidence="4 11">Belongs to the phosphohexose mutase family.</text>
</comment>
<dbReference type="InterPro" id="IPR005844">
    <property type="entry name" value="A-D-PHexomutase_a/b/a-I"/>
</dbReference>
<dbReference type="Pfam" id="PF24947">
    <property type="entry name" value="PGM1_C_vert_fung"/>
    <property type="match status" value="1"/>
</dbReference>
<dbReference type="FunFam" id="3.40.120.10:FF:000005">
    <property type="entry name" value="Phosphoglucomutase 5"/>
    <property type="match status" value="1"/>
</dbReference>
<dbReference type="InterPro" id="IPR005841">
    <property type="entry name" value="Alpha-D-phosphohexomutase_SF"/>
</dbReference>
<evidence type="ECO:0000313" key="15">
    <source>
        <dbReference type="EMBL" id="CAH1115309.1"/>
    </source>
</evidence>
<name>A0A9P0GIZ6_9CUCU</name>
<evidence type="ECO:0000256" key="10">
    <source>
        <dbReference type="ARBA" id="ARBA00023235"/>
    </source>
</evidence>
<keyword evidence="16" id="KW-1185">Reference proteome</keyword>
<dbReference type="InterPro" id="IPR036900">
    <property type="entry name" value="A-D-PHexomutase_C_sf"/>
</dbReference>
<evidence type="ECO:0000256" key="5">
    <source>
        <dbReference type="ARBA" id="ARBA00012728"/>
    </source>
</evidence>
<dbReference type="GO" id="GO:0004614">
    <property type="term" value="F:phosphoglucomutase activity"/>
    <property type="evidence" value="ECO:0007669"/>
    <property type="project" value="UniProtKB-EC"/>
</dbReference>
<dbReference type="Pfam" id="PF02880">
    <property type="entry name" value="PGM_PMM_III"/>
    <property type="match status" value="1"/>
</dbReference>
<sequence length="563" mass="62760">MSLTSVEVETIPFEGQKPGTSGLRKKVKVFMEKHYTENFIQCIFNTLDDKVKGSTLVVGGDGRYFSKQAINTIIRIAAANGVSKLIIGQLGLLSTPAVSSLIRNHKVLGGIVLTASHNPGGIRHDFGIKYNIENGGPAPTHFTDDIYEHSKKIKSYKFTPKLETDRLIDVLGTTSFKVDGNDFVVEVIDSTADYVRLMKEIFDFKKLRTLIRGTEQRPPFNVLIDSMNGVTGVYVRRIFVEELGASPDNNVFRIVPLDNFGEVHPDPNLVYAKDLVDKVKGNSYDMGVAFDGDGDRNMIIGKKAFFVTPSDSLAVIANNLECIPYFQKHGVRGFARSMPTAAAVDRVAEKLNKEMFEVPTGWKFFGNLMDAGRLSLCGEESFGTGSDHIREKDGIWAVLAWLSIIEHKNMSIEEILKEHWSIYGRNYFTRYDYEEVDSDAADKMMQHLEKLLETKGLIGKSFYSGGKTYKVTKADNFSYVDPIDKSVTDNQGIRVLFDDGSRLVYRLSGTGSSGATIRIYIDSYEKKDVLSDAQEMLKPLVTIGLEISKLKQFTGCDEPTVIT</sequence>
<dbReference type="Pfam" id="PF02878">
    <property type="entry name" value="PGM_PMM_I"/>
    <property type="match status" value="1"/>
</dbReference>
<dbReference type="PANTHER" id="PTHR22573">
    <property type="entry name" value="PHOSPHOHEXOMUTASE FAMILY MEMBER"/>
    <property type="match status" value="1"/>
</dbReference>
<feature type="domain" description="Alpha-D-phosphohexomutase alpha/beta/alpha" evidence="12">
    <location>
        <begin position="16"/>
        <end position="156"/>
    </location>
</feature>
<dbReference type="GO" id="GO:0005829">
    <property type="term" value="C:cytosol"/>
    <property type="evidence" value="ECO:0007669"/>
    <property type="project" value="TreeGrafter"/>
</dbReference>
<keyword evidence="8 11" id="KW-0479">Metal-binding</keyword>